<dbReference type="PANTHER" id="PTHR40254">
    <property type="entry name" value="BLR0577 PROTEIN"/>
    <property type="match status" value="1"/>
</dbReference>
<dbReference type="SUPFAM" id="SSF51905">
    <property type="entry name" value="FAD/NAD(P)-binding domain"/>
    <property type="match status" value="1"/>
</dbReference>
<proteinExistence type="predicted"/>
<evidence type="ECO:0000313" key="2">
    <source>
        <dbReference type="EMBL" id="CAB3755693.1"/>
    </source>
</evidence>
<gene>
    <name evidence="2" type="ORF">LMG29739_02251</name>
</gene>
<evidence type="ECO:0000259" key="1">
    <source>
        <dbReference type="Pfam" id="PF13454"/>
    </source>
</evidence>
<dbReference type="Gene3D" id="3.50.50.60">
    <property type="entry name" value="FAD/NAD(P)-binding domain"/>
    <property type="match status" value="1"/>
</dbReference>
<feature type="domain" description="FAD-dependent urate hydroxylase HpyO/Asp monooxygenase CreE-like FAD/NAD(P)-binding" evidence="1">
    <location>
        <begin position="9"/>
        <end position="159"/>
    </location>
</feature>
<dbReference type="RefSeq" id="WP_175110975.1">
    <property type="nucleotide sequence ID" value="NZ_CADIKF010000014.1"/>
</dbReference>
<name>A0A6J5DP26_9BURK</name>
<sequence length="504" mass="55420">MMTQSRTLAIVGGGAAGVATFIAMVRRRAAKTIYIIEPRPIGAGIVFGSLDEDLLCNTSVAIMSVIQDNPDDFLDYLRAKGRHAMPETFAPRAWVGEYLTDRFREYTGIAAQYGIDVIDLPYRFQSLRVIDERAYSLKLSDTVMTRSITVSAVVFCTGFGAPRVPEPLKCHAGHRTLIGCPYPERDMLKRIPADSRVLVVGSRLSAIDTAVLLGREQHRVAMVSPSGTLPAVRANSLRNERYQLEQASLEALLTRWKPGTATTYPAALKHAYLKYVARQLCGYVGKSWRKHFAASEHYDARLRDEIALAERGQNRWQDLLVDLVEKVNATYTRSEPRFDGGFHPAFAESIERYLTAVALPNAKKLMSLIDEGRLTVNKGRLICVDVLRNERAPWRVDWGDGPQRFDALVLAAGFHLPQFVVNDAGELEISENGEGAKAAVGVSRELRADSSRLPGATSIWFIGPPAHARVPMPNALFVVAAQAERVAAALAGNGQHAVREASPA</sequence>
<reference evidence="2 3" key="1">
    <citation type="submission" date="2020-04" db="EMBL/GenBank/DDBJ databases">
        <authorList>
            <person name="De Canck E."/>
        </authorList>
    </citation>
    <scope>NUCLEOTIDE SEQUENCE [LARGE SCALE GENOMIC DNA]</scope>
    <source>
        <strain evidence="2 3">LMG 29739</strain>
    </source>
</reference>
<protein>
    <recommendedName>
        <fullName evidence="1">FAD-dependent urate hydroxylase HpyO/Asp monooxygenase CreE-like FAD/NAD(P)-binding domain-containing protein</fullName>
    </recommendedName>
</protein>
<dbReference type="Proteomes" id="UP000494329">
    <property type="component" value="Unassembled WGS sequence"/>
</dbReference>
<dbReference type="InterPro" id="IPR038732">
    <property type="entry name" value="HpyO/CreE_NAD-binding"/>
</dbReference>
<dbReference type="InterPro" id="IPR036188">
    <property type="entry name" value="FAD/NAD-bd_sf"/>
</dbReference>
<dbReference type="Pfam" id="PF13454">
    <property type="entry name" value="NAD_binding_9"/>
    <property type="match status" value="1"/>
</dbReference>
<keyword evidence="3" id="KW-1185">Reference proteome</keyword>
<organism evidence="2 3">
    <name type="scientific">Paraburkholderia solisilvae</name>
    <dbReference type="NCBI Taxonomy" id="624376"/>
    <lineage>
        <taxon>Bacteria</taxon>
        <taxon>Pseudomonadati</taxon>
        <taxon>Pseudomonadota</taxon>
        <taxon>Betaproteobacteria</taxon>
        <taxon>Burkholderiales</taxon>
        <taxon>Burkholderiaceae</taxon>
        <taxon>Paraburkholderia</taxon>
    </lineage>
</organism>
<evidence type="ECO:0000313" key="3">
    <source>
        <dbReference type="Proteomes" id="UP000494329"/>
    </source>
</evidence>
<dbReference type="AlphaFoldDB" id="A0A6J5DP26"/>
<dbReference type="InterPro" id="IPR052189">
    <property type="entry name" value="L-asp_N-monooxygenase_NS-form"/>
</dbReference>
<accession>A0A6J5DP26</accession>
<dbReference type="PANTHER" id="PTHR40254:SF1">
    <property type="entry name" value="BLR0577 PROTEIN"/>
    <property type="match status" value="1"/>
</dbReference>
<dbReference type="EMBL" id="CADIKF010000014">
    <property type="protein sequence ID" value="CAB3755693.1"/>
    <property type="molecule type" value="Genomic_DNA"/>
</dbReference>